<name>A0A2P2L0F0_RHIMU</name>
<sequence>MALIPKTRLGFMLITGSPLRLEPANPNFAVEIPASGLTTIAFIAQ</sequence>
<accession>A0A2P2L0F0</accession>
<evidence type="ECO:0000313" key="1">
    <source>
        <dbReference type="EMBL" id="MBX11450.1"/>
    </source>
</evidence>
<dbReference type="AlphaFoldDB" id="A0A2P2L0F0"/>
<reference evidence="1" key="1">
    <citation type="submission" date="2018-02" db="EMBL/GenBank/DDBJ databases">
        <title>Rhizophora mucronata_Transcriptome.</title>
        <authorList>
            <person name="Meera S.P."/>
            <person name="Sreeshan A."/>
            <person name="Augustine A."/>
        </authorList>
    </citation>
    <scope>NUCLEOTIDE SEQUENCE</scope>
    <source>
        <tissue evidence="1">Leaf</tissue>
    </source>
</reference>
<proteinExistence type="predicted"/>
<protein>
    <submittedName>
        <fullName evidence="1">Uncharacterized protein</fullName>
    </submittedName>
</protein>
<organism evidence="1">
    <name type="scientific">Rhizophora mucronata</name>
    <name type="common">Asiatic mangrove</name>
    <dbReference type="NCBI Taxonomy" id="61149"/>
    <lineage>
        <taxon>Eukaryota</taxon>
        <taxon>Viridiplantae</taxon>
        <taxon>Streptophyta</taxon>
        <taxon>Embryophyta</taxon>
        <taxon>Tracheophyta</taxon>
        <taxon>Spermatophyta</taxon>
        <taxon>Magnoliopsida</taxon>
        <taxon>eudicotyledons</taxon>
        <taxon>Gunneridae</taxon>
        <taxon>Pentapetalae</taxon>
        <taxon>rosids</taxon>
        <taxon>fabids</taxon>
        <taxon>Malpighiales</taxon>
        <taxon>Rhizophoraceae</taxon>
        <taxon>Rhizophora</taxon>
    </lineage>
</organism>
<dbReference type="EMBL" id="GGEC01030966">
    <property type="protein sequence ID" value="MBX11450.1"/>
    <property type="molecule type" value="Transcribed_RNA"/>
</dbReference>